<accession>A0ABD2YJ96</accession>
<name>A0ABD2YJ96_9GENT</name>
<organism evidence="3 4">
    <name type="scientific">Cinchona calisaya</name>
    <dbReference type="NCBI Taxonomy" id="153742"/>
    <lineage>
        <taxon>Eukaryota</taxon>
        <taxon>Viridiplantae</taxon>
        <taxon>Streptophyta</taxon>
        <taxon>Embryophyta</taxon>
        <taxon>Tracheophyta</taxon>
        <taxon>Spermatophyta</taxon>
        <taxon>Magnoliopsida</taxon>
        <taxon>eudicotyledons</taxon>
        <taxon>Gunneridae</taxon>
        <taxon>Pentapetalae</taxon>
        <taxon>asterids</taxon>
        <taxon>lamiids</taxon>
        <taxon>Gentianales</taxon>
        <taxon>Rubiaceae</taxon>
        <taxon>Cinchonoideae</taxon>
        <taxon>Cinchoneae</taxon>
        <taxon>Cinchona</taxon>
    </lineage>
</organism>
<keyword evidence="1" id="KW-0862">Zinc</keyword>
<dbReference type="EMBL" id="JBJUIK010000013">
    <property type="protein sequence ID" value="KAL3506407.1"/>
    <property type="molecule type" value="Genomic_DNA"/>
</dbReference>
<evidence type="ECO:0000256" key="1">
    <source>
        <dbReference type="RuleBase" id="RU367018"/>
    </source>
</evidence>
<dbReference type="PANTHER" id="PTHR31669:SF302">
    <property type="entry name" value="PROTEIN FAR1-RELATED SEQUENCE"/>
    <property type="match status" value="1"/>
</dbReference>
<protein>
    <recommendedName>
        <fullName evidence="1">Protein FAR1-RELATED SEQUENCE</fullName>
    </recommendedName>
</protein>
<dbReference type="InterPro" id="IPR031052">
    <property type="entry name" value="FHY3/FAR1"/>
</dbReference>
<comment type="subcellular location">
    <subcellularLocation>
        <location evidence="1">Nucleus</location>
    </subcellularLocation>
</comment>
<sequence>MTEAMTRDNGNDHIHLTTNIIWQIWKVRNKTCFEGAQADVKRFLDKALREWMEYDEASSRIKLCGSGQFHIFFKNFIDMSISCYGSESCGDALFHKNHEDGNQHSYVNDEIVDDTNGSIDKIDELEIKESVRDEHEVYTLYCQYVHAKGFSVRKRKTNFYVGTNIVMTKSFLCSKERAKDNKRHMTTWKQLDTRTCCKALIWWQISEGDEDFCCSEGIPILVIQTSDILKHIASYYTYKMYKLFEEEFTQDVGAVDLRGELKCGDSLYRYEIELHGKKKRGLVMFDVHSLEIKCSCCLFETTSILCSDALKVLSLKNGHFILEKYLLKRWCKDAR</sequence>
<comment type="function">
    <text evidence="1">Putative transcription activator involved in regulating light control of development.</text>
</comment>
<dbReference type="Pfam" id="PF03101">
    <property type="entry name" value="FAR1"/>
    <property type="match status" value="1"/>
</dbReference>
<dbReference type="PANTHER" id="PTHR31669">
    <property type="entry name" value="PROTEIN FAR1-RELATED SEQUENCE 10-RELATED"/>
    <property type="match status" value="1"/>
</dbReference>
<dbReference type="InterPro" id="IPR004330">
    <property type="entry name" value="FAR1_DNA_bnd_dom"/>
</dbReference>
<reference evidence="3 4" key="1">
    <citation type="submission" date="2024-11" db="EMBL/GenBank/DDBJ databases">
        <title>A near-complete genome assembly of Cinchona calisaya.</title>
        <authorList>
            <person name="Lian D.C."/>
            <person name="Zhao X.W."/>
            <person name="Wei L."/>
        </authorList>
    </citation>
    <scope>NUCLEOTIDE SEQUENCE [LARGE SCALE GENOMIC DNA]</scope>
    <source>
        <tissue evidence="3">Nenye</tissue>
    </source>
</reference>
<keyword evidence="1" id="KW-0863">Zinc-finger</keyword>
<keyword evidence="1" id="KW-0539">Nucleus</keyword>
<comment type="similarity">
    <text evidence="1">Belongs to the FHY3/FAR1 family.</text>
</comment>
<evidence type="ECO:0000259" key="2">
    <source>
        <dbReference type="Pfam" id="PF03101"/>
    </source>
</evidence>
<dbReference type="AlphaFoldDB" id="A0ABD2YJ96"/>
<evidence type="ECO:0000313" key="4">
    <source>
        <dbReference type="Proteomes" id="UP001630127"/>
    </source>
</evidence>
<dbReference type="GO" id="GO:0005634">
    <property type="term" value="C:nucleus"/>
    <property type="evidence" value="ECO:0007669"/>
    <property type="project" value="UniProtKB-SubCell"/>
</dbReference>
<keyword evidence="1" id="KW-0479">Metal-binding</keyword>
<gene>
    <name evidence="3" type="ORF">ACH5RR_031789</name>
</gene>
<keyword evidence="4" id="KW-1185">Reference proteome</keyword>
<feature type="domain" description="FAR1" evidence="2">
    <location>
        <begin position="140"/>
        <end position="204"/>
    </location>
</feature>
<dbReference type="GO" id="GO:0008270">
    <property type="term" value="F:zinc ion binding"/>
    <property type="evidence" value="ECO:0007669"/>
    <property type="project" value="UniProtKB-UniRule"/>
</dbReference>
<comment type="caution">
    <text evidence="3">The sequence shown here is derived from an EMBL/GenBank/DDBJ whole genome shotgun (WGS) entry which is preliminary data.</text>
</comment>
<dbReference type="Proteomes" id="UP001630127">
    <property type="component" value="Unassembled WGS sequence"/>
</dbReference>
<proteinExistence type="inferred from homology"/>
<dbReference type="GO" id="GO:0006355">
    <property type="term" value="P:regulation of DNA-templated transcription"/>
    <property type="evidence" value="ECO:0007669"/>
    <property type="project" value="UniProtKB-UniRule"/>
</dbReference>
<evidence type="ECO:0000313" key="3">
    <source>
        <dbReference type="EMBL" id="KAL3506407.1"/>
    </source>
</evidence>